<dbReference type="InterPro" id="IPR013324">
    <property type="entry name" value="RNA_pol_sigma_r3/r4-like"/>
</dbReference>
<dbReference type="RefSeq" id="WP_312898001.1">
    <property type="nucleotide sequence ID" value="NZ_BAAALP010000005.1"/>
</dbReference>
<dbReference type="PANTHER" id="PTHR30173">
    <property type="entry name" value="SIGMA 19 FACTOR"/>
    <property type="match status" value="1"/>
</dbReference>
<comment type="similarity">
    <text evidence="1">Belongs to the sigma-70 factor family. ECF subfamily.</text>
</comment>
<dbReference type="Pfam" id="PF08281">
    <property type="entry name" value="Sigma70_r4_2"/>
    <property type="match status" value="1"/>
</dbReference>
<evidence type="ECO:0000256" key="2">
    <source>
        <dbReference type="ARBA" id="ARBA00011344"/>
    </source>
</evidence>
<name>A0A7W3LQP7_ACTNM</name>
<dbReference type="AlphaFoldDB" id="A0A7W3LQP7"/>
<feature type="compositionally biased region" description="Low complexity" evidence="6">
    <location>
        <begin position="292"/>
        <end position="313"/>
    </location>
</feature>
<dbReference type="InterPro" id="IPR007627">
    <property type="entry name" value="RNA_pol_sigma70_r2"/>
</dbReference>
<dbReference type="SUPFAM" id="SSF88659">
    <property type="entry name" value="Sigma3 and sigma4 domains of RNA polymerase sigma factors"/>
    <property type="match status" value="1"/>
</dbReference>
<proteinExistence type="inferred from homology"/>
<dbReference type="PANTHER" id="PTHR30173:SF43">
    <property type="entry name" value="ECF RNA POLYMERASE SIGMA FACTOR SIGI-RELATED"/>
    <property type="match status" value="1"/>
</dbReference>
<dbReference type="GO" id="GO:0006352">
    <property type="term" value="P:DNA-templated transcription initiation"/>
    <property type="evidence" value="ECO:0007669"/>
    <property type="project" value="InterPro"/>
</dbReference>
<feature type="domain" description="RNA polymerase sigma factor 70 region 4 type 2" evidence="8">
    <location>
        <begin position="114"/>
        <end position="164"/>
    </location>
</feature>
<dbReference type="InterPro" id="IPR014284">
    <property type="entry name" value="RNA_pol_sigma-70_dom"/>
</dbReference>
<keyword evidence="4" id="KW-0731">Sigma factor</keyword>
<accession>A0A7W3LQP7</accession>
<dbReference type="Proteomes" id="UP000572680">
    <property type="component" value="Unassembled WGS sequence"/>
</dbReference>
<dbReference type="SUPFAM" id="SSF88946">
    <property type="entry name" value="Sigma2 domain of RNA polymerase sigma factors"/>
    <property type="match status" value="1"/>
</dbReference>
<dbReference type="NCBIfam" id="TIGR02937">
    <property type="entry name" value="sigma70-ECF"/>
    <property type="match status" value="1"/>
</dbReference>
<reference evidence="9 10" key="1">
    <citation type="submission" date="2020-08" db="EMBL/GenBank/DDBJ databases">
        <title>Genomic Encyclopedia of Type Strains, Phase IV (KMG-IV): sequencing the most valuable type-strain genomes for metagenomic binning, comparative biology and taxonomic classification.</title>
        <authorList>
            <person name="Goeker M."/>
        </authorList>
    </citation>
    <scope>NUCLEOTIDE SEQUENCE [LARGE SCALE GENOMIC DNA]</scope>
    <source>
        <strain evidence="9 10">DSM 44197</strain>
    </source>
</reference>
<evidence type="ECO:0000256" key="3">
    <source>
        <dbReference type="ARBA" id="ARBA00023015"/>
    </source>
</evidence>
<evidence type="ECO:0000313" key="10">
    <source>
        <dbReference type="Proteomes" id="UP000572680"/>
    </source>
</evidence>
<comment type="subunit">
    <text evidence="2">Interacts transiently with the RNA polymerase catalytic core formed by RpoA, RpoB, RpoC and RpoZ (2 alpha, 1 beta, 1 beta' and 1 omega subunit) to form the RNA polymerase holoenzyme that can initiate transcription.</text>
</comment>
<dbReference type="InterPro" id="IPR013325">
    <property type="entry name" value="RNA_pol_sigma_r2"/>
</dbReference>
<evidence type="ECO:0000259" key="8">
    <source>
        <dbReference type="Pfam" id="PF08281"/>
    </source>
</evidence>
<comment type="caution">
    <text evidence="9">The sequence shown here is derived from an EMBL/GenBank/DDBJ whole genome shotgun (WGS) entry which is preliminary data.</text>
</comment>
<keyword evidence="10" id="KW-1185">Reference proteome</keyword>
<feature type="domain" description="RNA polymerase sigma-70 region 2" evidence="7">
    <location>
        <begin position="11"/>
        <end position="74"/>
    </location>
</feature>
<feature type="region of interest" description="Disordered" evidence="6">
    <location>
        <begin position="292"/>
        <end position="325"/>
    </location>
</feature>
<dbReference type="InterPro" id="IPR052704">
    <property type="entry name" value="ECF_Sigma-70_Domain"/>
</dbReference>
<evidence type="ECO:0000256" key="1">
    <source>
        <dbReference type="ARBA" id="ARBA00010641"/>
    </source>
</evidence>
<organism evidence="9 10">
    <name type="scientific">Actinomadura namibiensis</name>
    <dbReference type="NCBI Taxonomy" id="182080"/>
    <lineage>
        <taxon>Bacteria</taxon>
        <taxon>Bacillati</taxon>
        <taxon>Actinomycetota</taxon>
        <taxon>Actinomycetes</taxon>
        <taxon>Streptosporangiales</taxon>
        <taxon>Thermomonosporaceae</taxon>
        <taxon>Actinomadura</taxon>
    </lineage>
</organism>
<dbReference type="Gene3D" id="3.10.450.50">
    <property type="match status" value="1"/>
</dbReference>
<evidence type="ECO:0000313" key="9">
    <source>
        <dbReference type="EMBL" id="MBA8952523.1"/>
    </source>
</evidence>
<dbReference type="GO" id="GO:0016987">
    <property type="term" value="F:sigma factor activity"/>
    <property type="evidence" value="ECO:0007669"/>
    <property type="project" value="UniProtKB-KW"/>
</dbReference>
<dbReference type="EMBL" id="JACJIA010000005">
    <property type="protein sequence ID" value="MBA8952523.1"/>
    <property type="molecule type" value="Genomic_DNA"/>
</dbReference>
<dbReference type="InterPro" id="IPR036388">
    <property type="entry name" value="WH-like_DNA-bd_sf"/>
</dbReference>
<dbReference type="Pfam" id="PF04542">
    <property type="entry name" value="Sigma70_r2"/>
    <property type="match status" value="1"/>
</dbReference>
<evidence type="ECO:0000256" key="4">
    <source>
        <dbReference type="ARBA" id="ARBA00023082"/>
    </source>
</evidence>
<sequence length="325" mass="34603">MTPDELARRFDAERPRLLRVAYATLGSLAEAEDCVQEAWLRLRGLEDPDAIRDLRGWLIRTVGRLALDALGSARARRERYVGTWLPEPLVGDPAFGHACDPADRVTLDESVSTALLLVMESLSPAERTAFLLHDVFGLTFDEVAEVVGRSPAAVRQLASRARRHVAEGRPRFPPTPGEQRRVVTAFAAACRDGDLERLTALLDPRVVCRGDGGGKVSSLPGEERGAGRVARLVLSFVRDPLREMRITTVNGAAGLVLRGDDGVLSVASLTVDDGRITAIDVVRNPDKLASVPGGTAVAPAPGGAVDQGVGPDAQEGMAGAQSAQE</sequence>
<dbReference type="InterPro" id="IPR032710">
    <property type="entry name" value="NTF2-like_dom_sf"/>
</dbReference>
<protein>
    <submittedName>
        <fullName evidence="9">RNA polymerase sigma-70 factor (ECF subfamily)</fullName>
    </submittedName>
</protein>
<keyword evidence="3" id="KW-0805">Transcription regulation</keyword>
<dbReference type="NCBIfam" id="NF007214">
    <property type="entry name" value="PRK09636.1"/>
    <property type="match status" value="1"/>
</dbReference>
<dbReference type="CDD" id="cd06171">
    <property type="entry name" value="Sigma70_r4"/>
    <property type="match status" value="1"/>
</dbReference>
<dbReference type="Gene3D" id="1.10.1740.10">
    <property type="match status" value="1"/>
</dbReference>
<dbReference type="GO" id="GO:0003677">
    <property type="term" value="F:DNA binding"/>
    <property type="evidence" value="ECO:0007669"/>
    <property type="project" value="InterPro"/>
</dbReference>
<evidence type="ECO:0000256" key="5">
    <source>
        <dbReference type="ARBA" id="ARBA00023163"/>
    </source>
</evidence>
<dbReference type="Gene3D" id="1.10.10.10">
    <property type="entry name" value="Winged helix-like DNA-binding domain superfamily/Winged helix DNA-binding domain"/>
    <property type="match status" value="1"/>
</dbReference>
<dbReference type="InterPro" id="IPR013249">
    <property type="entry name" value="RNA_pol_sigma70_r4_t2"/>
</dbReference>
<evidence type="ECO:0000256" key="6">
    <source>
        <dbReference type="SAM" id="MobiDB-lite"/>
    </source>
</evidence>
<gene>
    <name evidence="9" type="ORF">HNR61_004169</name>
</gene>
<keyword evidence="5" id="KW-0804">Transcription</keyword>
<dbReference type="SUPFAM" id="SSF54427">
    <property type="entry name" value="NTF2-like"/>
    <property type="match status" value="1"/>
</dbReference>
<evidence type="ECO:0000259" key="7">
    <source>
        <dbReference type="Pfam" id="PF04542"/>
    </source>
</evidence>